<name>B8HIG6_PSECP</name>
<sequence length="90" mass="10240">MSRKRLTRNELLMRVSGEMSSLAAIIPSNPMDVAALARNARNTEQRLGRLAQVVSSMVPSYNYGGIEEANRRYRDYMAEFHPTGKEQEHI</sequence>
<dbReference type="RefSeq" id="WP_012623230.1">
    <property type="nucleotide sequence ID" value="NC_011879.1"/>
</dbReference>
<accession>B8HIG6</accession>
<dbReference type="EMBL" id="CP001342">
    <property type="protein sequence ID" value="ACL42213.1"/>
    <property type="molecule type" value="Genomic_DNA"/>
</dbReference>
<organism evidence="1 2">
    <name type="scientific">Pseudarthrobacter chlorophenolicus (strain ATCC 700700 / DSM 12829 / CIP 107037 / JCM 12360 / KCTC 9906 / NCIMB 13794 / A6)</name>
    <name type="common">Arthrobacter chlorophenolicus</name>
    <dbReference type="NCBI Taxonomy" id="452863"/>
    <lineage>
        <taxon>Bacteria</taxon>
        <taxon>Bacillati</taxon>
        <taxon>Actinomycetota</taxon>
        <taxon>Actinomycetes</taxon>
        <taxon>Micrococcales</taxon>
        <taxon>Micrococcaceae</taxon>
        <taxon>Pseudarthrobacter</taxon>
    </lineage>
</organism>
<dbReference type="HOGENOM" id="CLU_2434492_0_0_11"/>
<keyword evidence="1" id="KW-0614">Plasmid</keyword>
<protein>
    <submittedName>
        <fullName evidence="1">Uncharacterized protein</fullName>
    </submittedName>
</protein>
<dbReference type="Proteomes" id="UP000002505">
    <property type="component" value="Plasmid pACHL01"/>
</dbReference>
<proteinExistence type="predicted"/>
<reference evidence="1" key="1">
    <citation type="submission" date="2009-01" db="EMBL/GenBank/DDBJ databases">
        <title>Complete sequence of plasmid1 of Arthrobacter chlorophenolicus A6.</title>
        <authorList>
            <consortium name="US DOE Joint Genome Institute"/>
            <person name="Lucas S."/>
            <person name="Copeland A."/>
            <person name="Lapidus A."/>
            <person name="Glavina del Rio T."/>
            <person name="Tice H."/>
            <person name="Bruce D."/>
            <person name="Goodwin L."/>
            <person name="Pitluck S."/>
            <person name="Goltsman E."/>
            <person name="Clum A."/>
            <person name="Larimer F."/>
            <person name="Land M."/>
            <person name="Hauser L."/>
            <person name="Kyrpides N."/>
            <person name="Mikhailova N."/>
            <person name="Jansson J."/>
            <person name="Richardson P."/>
        </authorList>
    </citation>
    <scope>NUCLEOTIDE SEQUENCE [LARGE SCALE GENOMIC DNA]</scope>
    <source>
        <strain evidence="1">A6</strain>
        <plasmid evidence="1">pACHL01</plasmid>
    </source>
</reference>
<dbReference type="AlphaFoldDB" id="B8HIG6"/>
<geneLocation type="plasmid" evidence="1 2">
    <name>pACHL01</name>
</geneLocation>
<dbReference type="KEGG" id="ach:Achl_4262"/>
<evidence type="ECO:0000313" key="2">
    <source>
        <dbReference type="Proteomes" id="UP000002505"/>
    </source>
</evidence>
<evidence type="ECO:0000313" key="1">
    <source>
        <dbReference type="EMBL" id="ACL42213.1"/>
    </source>
</evidence>
<keyword evidence="2" id="KW-1185">Reference proteome</keyword>
<gene>
    <name evidence="1" type="ordered locus">Achl_4262</name>
</gene>